<evidence type="ECO:0000256" key="6">
    <source>
        <dbReference type="PIRSR" id="PIRSR000337-1"/>
    </source>
</evidence>
<feature type="binding site" evidence="6">
    <location>
        <position position="215"/>
    </location>
    <ligand>
        <name>FMN</name>
        <dbReference type="ChEBI" id="CHEBI:58210"/>
    </ligand>
</feature>
<dbReference type="PANTHER" id="PTHR30011:SF16">
    <property type="entry name" value="C2H2 FINGER DOMAIN TRANSCRIPTION FACTOR (EUROFUNG)-RELATED"/>
    <property type="match status" value="1"/>
</dbReference>
<gene>
    <name evidence="9" type="ORF">JL106_20130</name>
</gene>
<keyword evidence="1 6" id="KW-0285">Flavoprotein</keyword>
<feature type="compositionally biased region" description="Basic and acidic residues" evidence="7">
    <location>
        <begin position="414"/>
        <end position="429"/>
    </location>
</feature>
<dbReference type="InterPro" id="IPR051260">
    <property type="entry name" value="Diverse_substr_monoxygenases"/>
</dbReference>
<evidence type="ECO:0000256" key="3">
    <source>
        <dbReference type="ARBA" id="ARBA00023002"/>
    </source>
</evidence>
<dbReference type="InterPro" id="IPR016215">
    <property type="entry name" value="NTA_MOA"/>
</dbReference>
<accession>A0A939C3N0</accession>
<name>A0A939C3N0_9ACTN</name>
<keyword evidence="10" id="KW-1185">Reference proteome</keyword>
<evidence type="ECO:0000256" key="4">
    <source>
        <dbReference type="ARBA" id="ARBA00023033"/>
    </source>
</evidence>
<dbReference type="Proteomes" id="UP000663792">
    <property type="component" value="Unassembled WGS sequence"/>
</dbReference>
<protein>
    <submittedName>
        <fullName evidence="9">NtaA/DmoA family FMN-dependent monooxygenase</fullName>
        <ecNumber evidence="9">1.14.-.-</ecNumber>
    </submittedName>
</protein>
<feature type="binding site" evidence="6">
    <location>
        <position position="58"/>
    </location>
    <ligand>
        <name>FMN</name>
        <dbReference type="ChEBI" id="CHEBI:58210"/>
    </ligand>
</feature>
<dbReference type="EMBL" id="JAERWK010000030">
    <property type="protein sequence ID" value="MBM9469599.1"/>
    <property type="molecule type" value="Genomic_DNA"/>
</dbReference>
<evidence type="ECO:0000256" key="2">
    <source>
        <dbReference type="ARBA" id="ARBA00022643"/>
    </source>
</evidence>
<dbReference type="AlphaFoldDB" id="A0A939C3N0"/>
<feature type="binding site" evidence="6">
    <location>
        <position position="90"/>
    </location>
    <ligand>
        <name>FMN</name>
        <dbReference type="ChEBI" id="CHEBI:58210"/>
    </ligand>
</feature>
<evidence type="ECO:0000256" key="5">
    <source>
        <dbReference type="ARBA" id="ARBA00033748"/>
    </source>
</evidence>
<dbReference type="Gene3D" id="3.20.20.30">
    <property type="entry name" value="Luciferase-like domain"/>
    <property type="match status" value="1"/>
</dbReference>
<dbReference type="Pfam" id="PF00296">
    <property type="entry name" value="Bac_luciferase"/>
    <property type="match status" value="1"/>
</dbReference>
<feature type="binding site" evidence="6">
    <location>
        <position position="214"/>
    </location>
    <ligand>
        <name>FMN</name>
        <dbReference type="ChEBI" id="CHEBI:58210"/>
    </ligand>
</feature>
<dbReference type="RefSeq" id="WP_205262563.1">
    <property type="nucleotide sequence ID" value="NZ_JAERWK010000030.1"/>
</dbReference>
<evidence type="ECO:0000313" key="10">
    <source>
        <dbReference type="Proteomes" id="UP000663792"/>
    </source>
</evidence>
<dbReference type="GO" id="GO:0016705">
    <property type="term" value="F:oxidoreductase activity, acting on paired donors, with incorporation or reduction of molecular oxygen"/>
    <property type="evidence" value="ECO:0007669"/>
    <property type="project" value="InterPro"/>
</dbReference>
<dbReference type="InterPro" id="IPR036661">
    <property type="entry name" value="Luciferase-like_sf"/>
</dbReference>
<feature type="region of interest" description="Disordered" evidence="7">
    <location>
        <begin position="400"/>
        <end position="429"/>
    </location>
</feature>
<keyword evidence="2 6" id="KW-0288">FMN</keyword>
<comment type="caution">
    <text evidence="9">The sequence shown here is derived from an EMBL/GenBank/DDBJ whole genome shotgun (WGS) entry which is preliminary data.</text>
</comment>
<organism evidence="9 10">
    <name type="scientific">Nakamurella leprariae</name>
    <dbReference type="NCBI Taxonomy" id="2803911"/>
    <lineage>
        <taxon>Bacteria</taxon>
        <taxon>Bacillati</taxon>
        <taxon>Actinomycetota</taxon>
        <taxon>Actinomycetes</taxon>
        <taxon>Nakamurellales</taxon>
        <taxon>Nakamurellaceae</taxon>
        <taxon>Nakamurella</taxon>
    </lineage>
</organism>
<feature type="binding site" evidence="6">
    <location>
        <position position="140"/>
    </location>
    <ligand>
        <name>FMN</name>
        <dbReference type="ChEBI" id="CHEBI:58210"/>
    </ligand>
</feature>
<evidence type="ECO:0000259" key="8">
    <source>
        <dbReference type="Pfam" id="PF00296"/>
    </source>
</evidence>
<dbReference type="EC" id="1.14.-.-" evidence="9"/>
<evidence type="ECO:0000313" key="9">
    <source>
        <dbReference type="EMBL" id="MBM9469599.1"/>
    </source>
</evidence>
<evidence type="ECO:0000256" key="1">
    <source>
        <dbReference type="ARBA" id="ARBA00022630"/>
    </source>
</evidence>
<keyword evidence="3 9" id="KW-0560">Oxidoreductase</keyword>
<evidence type="ECO:0000256" key="7">
    <source>
        <dbReference type="SAM" id="MobiDB-lite"/>
    </source>
</evidence>
<dbReference type="SUPFAM" id="SSF51679">
    <property type="entry name" value="Bacterial luciferase-like"/>
    <property type="match status" value="1"/>
</dbReference>
<dbReference type="PANTHER" id="PTHR30011">
    <property type="entry name" value="ALKANESULFONATE MONOOXYGENASE-RELATED"/>
    <property type="match status" value="1"/>
</dbReference>
<reference evidence="9" key="1">
    <citation type="submission" date="2021-01" db="EMBL/GenBank/DDBJ databases">
        <title>YIM 132084 draft genome.</title>
        <authorList>
            <person name="An D."/>
        </authorList>
    </citation>
    <scope>NUCLEOTIDE SEQUENCE</scope>
    <source>
        <strain evidence="9">YIM 132084</strain>
    </source>
</reference>
<dbReference type="InterPro" id="IPR011251">
    <property type="entry name" value="Luciferase-like_dom"/>
</dbReference>
<feature type="domain" description="Luciferase-like" evidence="8">
    <location>
        <begin position="33"/>
        <end position="379"/>
    </location>
</feature>
<dbReference type="NCBIfam" id="TIGR03860">
    <property type="entry name" value="FMN_nitrolo"/>
    <property type="match status" value="1"/>
</dbReference>
<dbReference type="GO" id="GO:0004497">
    <property type="term" value="F:monooxygenase activity"/>
    <property type="evidence" value="ECO:0007669"/>
    <property type="project" value="UniProtKB-KW"/>
</dbReference>
<feature type="binding site" evidence="6">
    <location>
        <position position="144"/>
    </location>
    <ligand>
        <name>FMN</name>
        <dbReference type="ChEBI" id="CHEBI:58210"/>
    </ligand>
</feature>
<keyword evidence="4 9" id="KW-0503">Monooxygenase</keyword>
<dbReference type="PIRSF" id="PIRSF000337">
    <property type="entry name" value="NTA_MOA"/>
    <property type="match status" value="1"/>
</dbReference>
<comment type="similarity">
    <text evidence="5">Belongs to the NtaA/SnaA/DszA monooxygenase family.</text>
</comment>
<proteinExistence type="inferred from homology"/>
<sequence>MLVDDPPRRQLVLNLFSPNAESWRRSGVDTDRAWSIDALVQLAQDAERGLFDAIFLADSPGLGEGYTAPDPFTVLSILAGRTTHLGLAPTLLTTYDEPYTVARQIATLDQYTGGRAGWNAATGSQPSVAGNFGSVDHPDHAVRYERGEEFIEIVTALWDSWAPDAWLGGDGALPTFDRSRIRPVRHQGRHFQVDAVFNVPRSPQGRPVLFHAGSSAVGRAQGARHADAIFTAQPDVDVARAFYADFKRRVASNGRNPDHTRVLPGLFVALGGSEAEAQAQFDEFTDHIDLDRAAARLAVQIGLDLTAAELDAPVAESAWAAAGASFTSRAAVIQAEAAAKRLTARQVILRATAAFGHHIVVGTPEQVADDIELWFRTGAADGFNYRAPVRQAIRHRLHRPRPAAPAAAGHLPLRVHEHHPARPLRTADP</sequence>